<dbReference type="InterPro" id="IPR003661">
    <property type="entry name" value="HisK_dim/P_dom"/>
</dbReference>
<keyword evidence="7 13" id="KW-0418">Kinase</keyword>
<evidence type="ECO:0000256" key="2">
    <source>
        <dbReference type="ARBA" id="ARBA00004370"/>
    </source>
</evidence>
<dbReference type="Gene3D" id="6.10.340.10">
    <property type="match status" value="1"/>
</dbReference>
<dbReference type="AlphaFoldDB" id="A0A2I8F4N5"/>
<evidence type="ECO:0000256" key="3">
    <source>
        <dbReference type="ARBA" id="ARBA00012438"/>
    </source>
</evidence>
<dbReference type="InterPro" id="IPR050428">
    <property type="entry name" value="TCS_sensor_his_kinase"/>
</dbReference>
<keyword evidence="8 10" id="KW-1133">Transmembrane helix</keyword>
<dbReference type="Pfam" id="PF00672">
    <property type="entry name" value="HAMP"/>
    <property type="match status" value="1"/>
</dbReference>
<comment type="catalytic activity">
    <reaction evidence="1">
        <text>ATP + protein L-histidine = ADP + protein N-phospho-L-histidine.</text>
        <dbReference type="EC" id="2.7.13.3"/>
    </reaction>
</comment>
<keyword evidence="10" id="KW-0472">Membrane</keyword>
<feature type="domain" description="Histidine kinase" evidence="11">
    <location>
        <begin position="252"/>
        <end position="462"/>
    </location>
</feature>
<dbReference type="KEGG" id="pter:C2L65_44560"/>
<evidence type="ECO:0000259" key="12">
    <source>
        <dbReference type="PROSITE" id="PS50885"/>
    </source>
</evidence>
<dbReference type="SMART" id="SM00304">
    <property type="entry name" value="HAMP"/>
    <property type="match status" value="1"/>
</dbReference>
<dbReference type="PANTHER" id="PTHR45436:SF8">
    <property type="entry name" value="HISTIDINE KINASE"/>
    <property type="match status" value="1"/>
</dbReference>
<dbReference type="PANTHER" id="PTHR45436">
    <property type="entry name" value="SENSOR HISTIDINE KINASE YKOH"/>
    <property type="match status" value="1"/>
</dbReference>
<keyword evidence="4" id="KW-0597">Phosphoprotein</keyword>
<evidence type="ECO:0000256" key="10">
    <source>
        <dbReference type="SAM" id="Phobius"/>
    </source>
</evidence>
<reference evidence="13 14" key="1">
    <citation type="submission" date="2018-01" db="EMBL/GenBank/DDBJ databases">
        <title>Species boundaries and ecological features among Paraburkholderia terrae DSMZ17804T, P. hospita DSMZ17164T and P. caribensis DSMZ13236T.</title>
        <authorList>
            <person name="Pratama A.A."/>
        </authorList>
    </citation>
    <scope>NUCLEOTIDE SEQUENCE [LARGE SCALE GENOMIC DNA]</scope>
    <source>
        <strain evidence="13 14">DSM 17804</strain>
    </source>
</reference>
<dbReference type="EC" id="2.7.13.3" evidence="3"/>
<keyword evidence="6 10" id="KW-0812">Transmembrane</keyword>
<organism evidence="13 14">
    <name type="scientific">Paraburkholderia terrae</name>
    <dbReference type="NCBI Taxonomy" id="311230"/>
    <lineage>
        <taxon>Bacteria</taxon>
        <taxon>Pseudomonadati</taxon>
        <taxon>Pseudomonadota</taxon>
        <taxon>Betaproteobacteria</taxon>
        <taxon>Burkholderiales</taxon>
        <taxon>Burkholderiaceae</taxon>
        <taxon>Paraburkholderia</taxon>
    </lineage>
</organism>
<dbReference type="InterPro" id="IPR003660">
    <property type="entry name" value="HAMP_dom"/>
</dbReference>
<dbReference type="OrthoDB" id="9809766at2"/>
<dbReference type="SUPFAM" id="SSF55874">
    <property type="entry name" value="ATPase domain of HSP90 chaperone/DNA topoisomerase II/histidine kinase"/>
    <property type="match status" value="1"/>
</dbReference>
<dbReference type="InterPro" id="IPR036097">
    <property type="entry name" value="HisK_dim/P_sf"/>
</dbReference>
<dbReference type="SUPFAM" id="SSF47384">
    <property type="entry name" value="Homodimeric domain of signal transducing histidine kinase"/>
    <property type="match status" value="1"/>
</dbReference>
<dbReference type="Gene3D" id="3.30.565.10">
    <property type="entry name" value="Histidine kinase-like ATPase, C-terminal domain"/>
    <property type="match status" value="1"/>
</dbReference>
<dbReference type="GO" id="GO:0005886">
    <property type="term" value="C:plasma membrane"/>
    <property type="evidence" value="ECO:0007669"/>
    <property type="project" value="TreeGrafter"/>
</dbReference>
<evidence type="ECO:0000256" key="5">
    <source>
        <dbReference type="ARBA" id="ARBA00022679"/>
    </source>
</evidence>
<evidence type="ECO:0000256" key="6">
    <source>
        <dbReference type="ARBA" id="ARBA00022692"/>
    </source>
</evidence>
<evidence type="ECO:0000256" key="8">
    <source>
        <dbReference type="ARBA" id="ARBA00022989"/>
    </source>
</evidence>
<proteinExistence type="predicted"/>
<keyword evidence="5" id="KW-0808">Transferase</keyword>
<dbReference type="InterPro" id="IPR003594">
    <property type="entry name" value="HATPase_dom"/>
</dbReference>
<dbReference type="SMART" id="SM00387">
    <property type="entry name" value="HATPase_c"/>
    <property type="match status" value="1"/>
</dbReference>
<evidence type="ECO:0000313" key="14">
    <source>
        <dbReference type="Proteomes" id="UP000243502"/>
    </source>
</evidence>
<evidence type="ECO:0000256" key="9">
    <source>
        <dbReference type="ARBA" id="ARBA00023012"/>
    </source>
</evidence>
<dbReference type="EMBL" id="CP026114">
    <property type="protein sequence ID" value="AUT66670.1"/>
    <property type="molecule type" value="Genomic_DNA"/>
</dbReference>
<dbReference type="GO" id="GO:0000155">
    <property type="term" value="F:phosphorelay sensor kinase activity"/>
    <property type="evidence" value="ECO:0007669"/>
    <property type="project" value="InterPro"/>
</dbReference>
<gene>
    <name evidence="13" type="ORF">C2L65_44560</name>
</gene>
<evidence type="ECO:0000313" key="13">
    <source>
        <dbReference type="EMBL" id="AUT66670.1"/>
    </source>
</evidence>
<protein>
    <recommendedName>
        <fullName evidence="3">histidine kinase</fullName>
        <ecNumber evidence="3">2.7.13.3</ecNumber>
    </recommendedName>
</protein>
<accession>A0A2I8F4N5</accession>
<dbReference type="PROSITE" id="PS50109">
    <property type="entry name" value="HIS_KIN"/>
    <property type="match status" value="1"/>
</dbReference>
<sequence>MVVDNAQSSSQPPNLGTRWHTTTFRWLFAYAGMFAISLVILIGFVDTAASNTTNRDADVVIHWQLIYFDSIPDGQLEEAIDRRLENDRMHTNFYGLFTSDGRHIAGDILTLPRDLSPDGTGRTWKHPLGIVENQGVPVFRVMGERRKDGTQLIVARDLTHVLKIREAVVSTVIGGGLLTLAIGIVGGLMLSMRQMRRVRAIRQVIGRITQGDLHERLPVGGRDEIDLLVHLVNHMLDEVERLMGEVKCACDGIAHDLRTPLAHVRSLLGRIAAYSIATNNDVATRMVAEARVETDTLLERFGAMLRISQIEALQRRGGFATVDLDVLVQELGGLFEPLSETKRIEWVVQSVPAVTIHGDRALLFEAFVNMIDNAIKFAPEGGQVRVELSRTGRGPRLDIVDNGPGIPIDERDAVLKRFYRGDQARQVRGSGLGLSIVSAVLRVHDFTLHIDDARPGARLTVECWPHSLA</sequence>
<dbReference type="InterPro" id="IPR005467">
    <property type="entry name" value="His_kinase_dom"/>
</dbReference>
<name>A0A2I8F4N5_9BURK</name>
<dbReference type="Gene3D" id="1.10.287.130">
    <property type="match status" value="1"/>
</dbReference>
<feature type="domain" description="HAMP" evidence="12">
    <location>
        <begin position="192"/>
        <end position="244"/>
    </location>
</feature>
<dbReference type="CDD" id="cd00075">
    <property type="entry name" value="HATPase"/>
    <property type="match status" value="1"/>
</dbReference>
<dbReference type="InterPro" id="IPR036890">
    <property type="entry name" value="HATPase_C_sf"/>
</dbReference>
<comment type="subcellular location">
    <subcellularLocation>
        <location evidence="2">Membrane</location>
    </subcellularLocation>
</comment>
<evidence type="ECO:0000256" key="1">
    <source>
        <dbReference type="ARBA" id="ARBA00000085"/>
    </source>
</evidence>
<evidence type="ECO:0000256" key="7">
    <source>
        <dbReference type="ARBA" id="ARBA00022777"/>
    </source>
</evidence>
<dbReference type="PROSITE" id="PS50885">
    <property type="entry name" value="HAMP"/>
    <property type="match status" value="1"/>
</dbReference>
<feature type="transmembrane region" description="Helical" evidence="10">
    <location>
        <begin position="167"/>
        <end position="190"/>
    </location>
</feature>
<dbReference type="CDD" id="cd00082">
    <property type="entry name" value="HisKA"/>
    <property type="match status" value="1"/>
</dbReference>
<dbReference type="Proteomes" id="UP000243502">
    <property type="component" value="Chromosome 4"/>
</dbReference>
<evidence type="ECO:0000259" key="11">
    <source>
        <dbReference type="PROSITE" id="PS50109"/>
    </source>
</evidence>
<dbReference type="CDD" id="cd06225">
    <property type="entry name" value="HAMP"/>
    <property type="match status" value="1"/>
</dbReference>
<keyword evidence="9" id="KW-0902">Two-component regulatory system</keyword>
<dbReference type="SUPFAM" id="SSF158472">
    <property type="entry name" value="HAMP domain-like"/>
    <property type="match status" value="1"/>
</dbReference>
<evidence type="ECO:0000256" key="4">
    <source>
        <dbReference type="ARBA" id="ARBA00022553"/>
    </source>
</evidence>
<feature type="transmembrane region" description="Helical" evidence="10">
    <location>
        <begin position="27"/>
        <end position="45"/>
    </location>
</feature>
<dbReference type="RefSeq" id="WP_042314338.1">
    <property type="nucleotide sequence ID" value="NZ_CP026114.1"/>
</dbReference>
<dbReference type="Pfam" id="PF02518">
    <property type="entry name" value="HATPase_c"/>
    <property type="match status" value="1"/>
</dbReference>